<dbReference type="PANTHER" id="PTHR21505">
    <property type="entry name" value="MADF DOMAIN-CONTAINING PROTEIN-RELATED"/>
    <property type="match status" value="1"/>
</dbReference>
<gene>
    <name evidence="2" type="ORF">V1264_016688</name>
</gene>
<evidence type="ECO:0000313" key="2">
    <source>
        <dbReference type="EMBL" id="KAK7105284.1"/>
    </source>
</evidence>
<sequence>MADNTGQRLSSEQVGYLIELYHGHEALWNAKSKSYRNRDIKDASYRSIQTNFMEKFGVQLTVDTIRKKITNIRTSFVRELTKVNTSRTSGAGADDVYVPSNEHFEQLIFLKPVVTFRKSLTNLIILVSLPLF</sequence>
<dbReference type="Pfam" id="PF10545">
    <property type="entry name" value="MADF_DNA_bdg"/>
    <property type="match status" value="1"/>
</dbReference>
<organism evidence="2 3">
    <name type="scientific">Littorina saxatilis</name>
    <dbReference type="NCBI Taxonomy" id="31220"/>
    <lineage>
        <taxon>Eukaryota</taxon>
        <taxon>Metazoa</taxon>
        <taxon>Spiralia</taxon>
        <taxon>Lophotrochozoa</taxon>
        <taxon>Mollusca</taxon>
        <taxon>Gastropoda</taxon>
        <taxon>Caenogastropoda</taxon>
        <taxon>Littorinimorpha</taxon>
        <taxon>Littorinoidea</taxon>
        <taxon>Littorinidae</taxon>
        <taxon>Littorina</taxon>
    </lineage>
</organism>
<reference evidence="2 3" key="1">
    <citation type="submission" date="2024-02" db="EMBL/GenBank/DDBJ databases">
        <title>Chromosome-scale genome assembly of the rough periwinkle Littorina saxatilis.</title>
        <authorList>
            <person name="De Jode A."/>
            <person name="Faria R."/>
            <person name="Formenti G."/>
            <person name="Sims Y."/>
            <person name="Smith T.P."/>
            <person name="Tracey A."/>
            <person name="Wood J.M.D."/>
            <person name="Zagrodzka Z.B."/>
            <person name="Johannesson K."/>
            <person name="Butlin R.K."/>
            <person name="Leder E.H."/>
        </authorList>
    </citation>
    <scope>NUCLEOTIDE SEQUENCE [LARGE SCALE GENOMIC DNA]</scope>
    <source>
        <strain evidence="2">Snail1</strain>
        <tissue evidence="2">Muscle</tissue>
    </source>
</reference>
<comment type="caution">
    <text evidence="2">The sequence shown here is derived from an EMBL/GenBank/DDBJ whole genome shotgun (WGS) entry which is preliminary data.</text>
</comment>
<accession>A0AAN9BHG4</accession>
<protein>
    <recommendedName>
        <fullName evidence="1">MADF domain-containing protein</fullName>
    </recommendedName>
</protein>
<proteinExistence type="predicted"/>
<evidence type="ECO:0000259" key="1">
    <source>
        <dbReference type="PROSITE" id="PS51029"/>
    </source>
</evidence>
<dbReference type="AlphaFoldDB" id="A0AAN9BHG4"/>
<dbReference type="SMART" id="SM00595">
    <property type="entry name" value="MADF"/>
    <property type="match status" value="1"/>
</dbReference>
<evidence type="ECO:0000313" key="3">
    <source>
        <dbReference type="Proteomes" id="UP001374579"/>
    </source>
</evidence>
<dbReference type="EMBL" id="JBAMIC010000007">
    <property type="protein sequence ID" value="KAK7105284.1"/>
    <property type="molecule type" value="Genomic_DNA"/>
</dbReference>
<feature type="domain" description="MADF" evidence="1">
    <location>
        <begin position="16"/>
        <end position="115"/>
    </location>
</feature>
<dbReference type="InterPro" id="IPR006578">
    <property type="entry name" value="MADF-dom"/>
</dbReference>
<dbReference type="PANTHER" id="PTHR21505:SF12">
    <property type="entry name" value="MADF DOMAIN-CONTAINING PROTEIN-RELATED"/>
    <property type="match status" value="1"/>
</dbReference>
<dbReference type="Proteomes" id="UP001374579">
    <property type="component" value="Unassembled WGS sequence"/>
</dbReference>
<keyword evidence="3" id="KW-1185">Reference proteome</keyword>
<dbReference type="PROSITE" id="PS51029">
    <property type="entry name" value="MADF"/>
    <property type="match status" value="1"/>
</dbReference>
<name>A0AAN9BHG4_9CAEN</name>